<dbReference type="PRINTS" id="PR00359">
    <property type="entry name" value="BP450"/>
</dbReference>
<comment type="similarity">
    <text evidence="3 10">Belongs to the cytochrome P450 family.</text>
</comment>
<name>A0A6N7Z3X5_9PSEU</name>
<evidence type="ECO:0000256" key="9">
    <source>
        <dbReference type="ARBA" id="ARBA00055433"/>
    </source>
</evidence>
<dbReference type="Proteomes" id="UP000440096">
    <property type="component" value="Unassembled WGS sequence"/>
</dbReference>
<evidence type="ECO:0000256" key="2">
    <source>
        <dbReference type="ARBA" id="ARBA00004660"/>
    </source>
</evidence>
<dbReference type="PANTHER" id="PTHR46696">
    <property type="entry name" value="P450, PUTATIVE (EUROFUNG)-RELATED"/>
    <property type="match status" value="1"/>
</dbReference>
<dbReference type="OrthoDB" id="3804058at2"/>
<dbReference type="GO" id="GO:0020037">
    <property type="term" value="F:heme binding"/>
    <property type="evidence" value="ECO:0007669"/>
    <property type="project" value="InterPro"/>
</dbReference>
<dbReference type="InterPro" id="IPR036396">
    <property type="entry name" value="Cyt_P450_sf"/>
</dbReference>
<dbReference type="RefSeq" id="WP_154755992.1">
    <property type="nucleotide sequence ID" value="NZ_WMBA01000007.1"/>
</dbReference>
<comment type="cofactor">
    <cofactor evidence="1">
        <name>heme</name>
        <dbReference type="ChEBI" id="CHEBI:30413"/>
    </cofactor>
</comment>
<reference evidence="12 13" key="1">
    <citation type="submission" date="2019-11" db="EMBL/GenBank/DDBJ databases">
        <title>Draft genome of Amycolatopsis RM579.</title>
        <authorList>
            <person name="Duangmal K."/>
            <person name="Mingma R."/>
        </authorList>
    </citation>
    <scope>NUCLEOTIDE SEQUENCE [LARGE SCALE GENOMIC DNA]</scope>
    <source>
        <strain evidence="12 13">RM579</strain>
    </source>
</reference>
<evidence type="ECO:0000256" key="3">
    <source>
        <dbReference type="ARBA" id="ARBA00010617"/>
    </source>
</evidence>
<feature type="region of interest" description="Disordered" evidence="11">
    <location>
        <begin position="62"/>
        <end position="92"/>
    </location>
</feature>
<organism evidence="12 13">
    <name type="scientific">Amycolatopsis pithecellobii</name>
    <dbReference type="NCBI Taxonomy" id="664692"/>
    <lineage>
        <taxon>Bacteria</taxon>
        <taxon>Bacillati</taxon>
        <taxon>Actinomycetota</taxon>
        <taxon>Actinomycetes</taxon>
        <taxon>Pseudonocardiales</taxon>
        <taxon>Pseudonocardiaceae</taxon>
        <taxon>Amycolatopsis</taxon>
    </lineage>
</organism>
<sequence>MTAKPTELPQLPFSRSTMLDPAPAFGELRQRAPVARVRTPAGDLAWLVTGYEQARTLFADPQLGRSHPDAATAPTLSDTAIMGGPDGDYDTEHADHARMRALLRPAFSAKRMRALDDRVAELVGQCLDEMAAARGRAPHQPVDLHAHLSFPLPALVISELLGVPVTDREYFRDLSHRASRMNSSGDAATAMADFHAYMGRLAAAKRVHPAQDVLSDLVRAQADDPSFTDEKLAGLAAGLLFAGHETTVNRIDLGVLLLLANPARQVAFLADPAGQITGIVEEILRMAAPADLGVLRYAHADIEIGGVLIRQGDAVLLAPSAANRDPAMFADPDVFDPSRAPNNHLAFGHGAHFCIGASLARTELRAVFTALFSRFPTVQLAARVHDLPVRSDHLTGGITELPVTWAS</sequence>
<dbReference type="Gene3D" id="1.10.630.10">
    <property type="entry name" value="Cytochrome P450"/>
    <property type="match status" value="1"/>
</dbReference>
<evidence type="ECO:0000256" key="7">
    <source>
        <dbReference type="ARBA" id="ARBA00023004"/>
    </source>
</evidence>
<dbReference type="FunFam" id="1.10.630.10:FF:000018">
    <property type="entry name" value="Cytochrome P450 monooxygenase"/>
    <property type="match status" value="1"/>
</dbReference>
<proteinExistence type="inferred from homology"/>
<keyword evidence="13" id="KW-1185">Reference proteome</keyword>
<comment type="pathway">
    <text evidence="2">Antibiotic biosynthesis; vancomycin biosynthesis.</text>
</comment>
<keyword evidence="8 10" id="KW-0503">Monooxygenase</keyword>
<dbReference type="EMBL" id="WMBA01000007">
    <property type="protein sequence ID" value="MTD53766.1"/>
    <property type="molecule type" value="Genomic_DNA"/>
</dbReference>
<evidence type="ECO:0000256" key="1">
    <source>
        <dbReference type="ARBA" id="ARBA00001971"/>
    </source>
</evidence>
<keyword evidence="6 10" id="KW-0560">Oxidoreductase</keyword>
<evidence type="ECO:0000256" key="11">
    <source>
        <dbReference type="SAM" id="MobiDB-lite"/>
    </source>
</evidence>
<dbReference type="InterPro" id="IPR002397">
    <property type="entry name" value="Cyt_P450_B"/>
</dbReference>
<dbReference type="GO" id="GO:0005506">
    <property type="term" value="F:iron ion binding"/>
    <property type="evidence" value="ECO:0007669"/>
    <property type="project" value="InterPro"/>
</dbReference>
<evidence type="ECO:0000256" key="10">
    <source>
        <dbReference type="RuleBase" id="RU000461"/>
    </source>
</evidence>
<gene>
    <name evidence="12" type="ORF">GKO32_07180</name>
</gene>
<dbReference type="InterPro" id="IPR017972">
    <property type="entry name" value="Cyt_P450_CS"/>
</dbReference>
<dbReference type="AlphaFoldDB" id="A0A6N7Z3X5"/>
<dbReference type="PANTHER" id="PTHR46696:SF5">
    <property type="entry name" value="CYTOCHROME P450 BJ-1"/>
    <property type="match status" value="1"/>
</dbReference>
<dbReference type="PROSITE" id="PS00086">
    <property type="entry name" value="CYTOCHROME_P450"/>
    <property type="match status" value="1"/>
</dbReference>
<protein>
    <submittedName>
        <fullName evidence="12">Cytochrome P450</fullName>
    </submittedName>
</protein>
<dbReference type="PRINTS" id="PR00385">
    <property type="entry name" value="P450"/>
</dbReference>
<dbReference type="Pfam" id="PF00067">
    <property type="entry name" value="p450"/>
    <property type="match status" value="1"/>
</dbReference>
<evidence type="ECO:0000256" key="4">
    <source>
        <dbReference type="ARBA" id="ARBA00022617"/>
    </source>
</evidence>
<comment type="function">
    <text evidence="9">Involved in the coupling of aromatic side chains of the heptapeptide of vancomycin.</text>
</comment>
<dbReference type="CDD" id="cd11031">
    <property type="entry name" value="Cyp158A-like"/>
    <property type="match status" value="1"/>
</dbReference>
<evidence type="ECO:0000256" key="8">
    <source>
        <dbReference type="ARBA" id="ARBA00023033"/>
    </source>
</evidence>
<evidence type="ECO:0000313" key="13">
    <source>
        <dbReference type="Proteomes" id="UP000440096"/>
    </source>
</evidence>
<dbReference type="GO" id="GO:0016705">
    <property type="term" value="F:oxidoreductase activity, acting on paired donors, with incorporation or reduction of molecular oxygen"/>
    <property type="evidence" value="ECO:0007669"/>
    <property type="project" value="InterPro"/>
</dbReference>
<evidence type="ECO:0000256" key="6">
    <source>
        <dbReference type="ARBA" id="ARBA00023002"/>
    </source>
</evidence>
<evidence type="ECO:0000313" key="12">
    <source>
        <dbReference type="EMBL" id="MTD53766.1"/>
    </source>
</evidence>
<accession>A0A6N7Z3X5</accession>
<dbReference type="SUPFAM" id="SSF48264">
    <property type="entry name" value="Cytochrome P450"/>
    <property type="match status" value="1"/>
</dbReference>
<keyword evidence="7 10" id="KW-0408">Iron</keyword>
<keyword evidence="5 10" id="KW-0479">Metal-binding</keyword>
<evidence type="ECO:0000256" key="5">
    <source>
        <dbReference type="ARBA" id="ARBA00022723"/>
    </source>
</evidence>
<keyword evidence="4 10" id="KW-0349">Heme</keyword>
<comment type="caution">
    <text evidence="12">The sequence shown here is derived from an EMBL/GenBank/DDBJ whole genome shotgun (WGS) entry which is preliminary data.</text>
</comment>
<dbReference type="GO" id="GO:0004497">
    <property type="term" value="F:monooxygenase activity"/>
    <property type="evidence" value="ECO:0007669"/>
    <property type="project" value="UniProtKB-KW"/>
</dbReference>
<dbReference type="InterPro" id="IPR001128">
    <property type="entry name" value="Cyt_P450"/>
</dbReference>